<evidence type="ECO:0000256" key="2">
    <source>
        <dbReference type="ARBA" id="ARBA00004370"/>
    </source>
</evidence>
<dbReference type="PROSITE" id="PS50109">
    <property type="entry name" value="HIS_KIN"/>
    <property type="match status" value="1"/>
</dbReference>
<accession>A0ABW2U3N4</accession>
<dbReference type="EMBL" id="JBHTEK010000001">
    <property type="protein sequence ID" value="MFC7668078.1"/>
    <property type="molecule type" value="Genomic_DNA"/>
</dbReference>
<evidence type="ECO:0000256" key="7">
    <source>
        <dbReference type="ARBA" id="ARBA00022777"/>
    </source>
</evidence>
<evidence type="ECO:0000313" key="12">
    <source>
        <dbReference type="Proteomes" id="UP001596513"/>
    </source>
</evidence>
<evidence type="ECO:0000256" key="5">
    <source>
        <dbReference type="ARBA" id="ARBA00022679"/>
    </source>
</evidence>
<organism evidence="11 12">
    <name type="scientific">Hymenobacter humi</name>
    <dbReference type="NCBI Taxonomy" id="1411620"/>
    <lineage>
        <taxon>Bacteria</taxon>
        <taxon>Pseudomonadati</taxon>
        <taxon>Bacteroidota</taxon>
        <taxon>Cytophagia</taxon>
        <taxon>Cytophagales</taxon>
        <taxon>Hymenobacteraceae</taxon>
        <taxon>Hymenobacter</taxon>
    </lineage>
</organism>
<sequence length="115" mass="11944">MEDCQARAHAELLTLALVNLLDNACKYSPAGAAVHASLTAGPGGCTYAVRDSGIGIAPEALPHVFEPFYRAEAVRARISGNGVGLSLVQRIAELHGGGVSAQSVVGEGTEFRLWL</sequence>
<evidence type="ECO:0000259" key="10">
    <source>
        <dbReference type="PROSITE" id="PS50109"/>
    </source>
</evidence>
<dbReference type="Gene3D" id="3.30.565.10">
    <property type="entry name" value="Histidine kinase-like ATPase, C-terminal domain"/>
    <property type="match status" value="1"/>
</dbReference>
<evidence type="ECO:0000256" key="8">
    <source>
        <dbReference type="ARBA" id="ARBA00022989"/>
    </source>
</evidence>
<reference evidence="12" key="1">
    <citation type="journal article" date="2019" name="Int. J. Syst. Evol. Microbiol.">
        <title>The Global Catalogue of Microorganisms (GCM) 10K type strain sequencing project: providing services to taxonomists for standard genome sequencing and annotation.</title>
        <authorList>
            <consortium name="The Broad Institute Genomics Platform"/>
            <consortium name="The Broad Institute Genome Sequencing Center for Infectious Disease"/>
            <person name="Wu L."/>
            <person name="Ma J."/>
        </authorList>
    </citation>
    <scope>NUCLEOTIDE SEQUENCE [LARGE SCALE GENOMIC DNA]</scope>
    <source>
        <strain evidence="12">JCM 19635</strain>
    </source>
</reference>
<evidence type="ECO:0000256" key="1">
    <source>
        <dbReference type="ARBA" id="ARBA00000085"/>
    </source>
</evidence>
<evidence type="ECO:0000313" key="11">
    <source>
        <dbReference type="EMBL" id="MFC7668078.1"/>
    </source>
</evidence>
<dbReference type="SUPFAM" id="SSF55874">
    <property type="entry name" value="ATPase domain of HSP90 chaperone/DNA topoisomerase II/histidine kinase"/>
    <property type="match status" value="1"/>
</dbReference>
<dbReference type="RefSeq" id="WP_380203111.1">
    <property type="nucleotide sequence ID" value="NZ_JBHTEK010000001.1"/>
</dbReference>
<comment type="catalytic activity">
    <reaction evidence="1">
        <text>ATP + protein L-histidine = ADP + protein N-phospho-L-histidine.</text>
        <dbReference type="EC" id="2.7.13.3"/>
    </reaction>
</comment>
<evidence type="ECO:0000256" key="9">
    <source>
        <dbReference type="ARBA" id="ARBA00023136"/>
    </source>
</evidence>
<name>A0ABW2U3N4_9BACT</name>
<dbReference type="SMART" id="SM00387">
    <property type="entry name" value="HATPase_c"/>
    <property type="match status" value="1"/>
</dbReference>
<keyword evidence="5" id="KW-0808">Transferase</keyword>
<proteinExistence type="predicted"/>
<dbReference type="InterPro" id="IPR036890">
    <property type="entry name" value="HATPase_C_sf"/>
</dbReference>
<keyword evidence="7 11" id="KW-0418">Kinase</keyword>
<dbReference type="Pfam" id="PF02518">
    <property type="entry name" value="HATPase_c"/>
    <property type="match status" value="1"/>
</dbReference>
<comment type="subcellular location">
    <subcellularLocation>
        <location evidence="2">Membrane</location>
    </subcellularLocation>
</comment>
<evidence type="ECO:0000256" key="4">
    <source>
        <dbReference type="ARBA" id="ARBA00022553"/>
    </source>
</evidence>
<feature type="domain" description="Histidine kinase" evidence="10">
    <location>
        <begin position="1"/>
        <end position="115"/>
    </location>
</feature>
<keyword evidence="6" id="KW-0812">Transmembrane</keyword>
<dbReference type="PANTHER" id="PTHR45436">
    <property type="entry name" value="SENSOR HISTIDINE KINASE YKOH"/>
    <property type="match status" value="1"/>
</dbReference>
<dbReference type="InterPro" id="IPR004358">
    <property type="entry name" value="Sig_transdc_His_kin-like_C"/>
</dbReference>
<protein>
    <recommendedName>
        <fullName evidence="3">histidine kinase</fullName>
        <ecNumber evidence="3">2.7.13.3</ecNumber>
    </recommendedName>
</protein>
<dbReference type="InterPro" id="IPR003594">
    <property type="entry name" value="HATPase_dom"/>
</dbReference>
<dbReference type="InterPro" id="IPR005467">
    <property type="entry name" value="His_kinase_dom"/>
</dbReference>
<dbReference type="GO" id="GO:0016301">
    <property type="term" value="F:kinase activity"/>
    <property type="evidence" value="ECO:0007669"/>
    <property type="project" value="UniProtKB-KW"/>
</dbReference>
<keyword evidence="8" id="KW-1133">Transmembrane helix</keyword>
<gene>
    <name evidence="11" type="ORF">ACFQT0_12305</name>
</gene>
<dbReference type="PRINTS" id="PR00344">
    <property type="entry name" value="BCTRLSENSOR"/>
</dbReference>
<comment type="caution">
    <text evidence="11">The sequence shown here is derived from an EMBL/GenBank/DDBJ whole genome shotgun (WGS) entry which is preliminary data.</text>
</comment>
<keyword evidence="12" id="KW-1185">Reference proteome</keyword>
<keyword evidence="4" id="KW-0597">Phosphoprotein</keyword>
<keyword evidence="9" id="KW-0472">Membrane</keyword>
<dbReference type="PANTHER" id="PTHR45436:SF5">
    <property type="entry name" value="SENSOR HISTIDINE KINASE TRCS"/>
    <property type="match status" value="1"/>
</dbReference>
<dbReference type="EC" id="2.7.13.3" evidence="3"/>
<dbReference type="Proteomes" id="UP001596513">
    <property type="component" value="Unassembled WGS sequence"/>
</dbReference>
<dbReference type="InterPro" id="IPR050428">
    <property type="entry name" value="TCS_sensor_his_kinase"/>
</dbReference>
<evidence type="ECO:0000256" key="3">
    <source>
        <dbReference type="ARBA" id="ARBA00012438"/>
    </source>
</evidence>
<evidence type="ECO:0000256" key="6">
    <source>
        <dbReference type="ARBA" id="ARBA00022692"/>
    </source>
</evidence>